<reference evidence="1" key="2">
    <citation type="submission" date="2022-01" db="EMBL/GenBank/DDBJ databases">
        <authorList>
            <person name="Yamashiro T."/>
            <person name="Shiraishi A."/>
            <person name="Satake H."/>
            <person name="Nakayama K."/>
        </authorList>
    </citation>
    <scope>NUCLEOTIDE SEQUENCE</scope>
</reference>
<organism evidence="1 2">
    <name type="scientific">Tanacetum coccineum</name>
    <dbReference type="NCBI Taxonomy" id="301880"/>
    <lineage>
        <taxon>Eukaryota</taxon>
        <taxon>Viridiplantae</taxon>
        <taxon>Streptophyta</taxon>
        <taxon>Embryophyta</taxon>
        <taxon>Tracheophyta</taxon>
        <taxon>Spermatophyta</taxon>
        <taxon>Magnoliopsida</taxon>
        <taxon>eudicotyledons</taxon>
        <taxon>Gunneridae</taxon>
        <taxon>Pentapetalae</taxon>
        <taxon>asterids</taxon>
        <taxon>campanulids</taxon>
        <taxon>Asterales</taxon>
        <taxon>Asteraceae</taxon>
        <taxon>Asteroideae</taxon>
        <taxon>Anthemideae</taxon>
        <taxon>Anthemidinae</taxon>
        <taxon>Tanacetum</taxon>
    </lineage>
</organism>
<dbReference type="Proteomes" id="UP001151760">
    <property type="component" value="Unassembled WGS sequence"/>
</dbReference>
<comment type="caution">
    <text evidence="1">The sequence shown here is derived from an EMBL/GenBank/DDBJ whole genome shotgun (WGS) entry which is preliminary data.</text>
</comment>
<dbReference type="EMBL" id="BQNB010020865">
    <property type="protein sequence ID" value="GJU00440.1"/>
    <property type="molecule type" value="Genomic_DNA"/>
</dbReference>
<protein>
    <submittedName>
        <fullName evidence="1">Uncharacterized protein</fullName>
    </submittedName>
</protein>
<keyword evidence="2" id="KW-1185">Reference proteome</keyword>
<reference evidence="1" key="1">
    <citation type="journal article" date="2022" name="Int. J. Mol. Sci.">
        <title>Draft Genome of Tanacetum Coccineum: Genomic Comparison of Closely Related Tanacetum-Family Plants.</title>
        <authorList>
            <person name="Yamashiro T."/>
            <person name="Shiraishi A."/>
            <person name="Nakayama K."/>
            <person name="Satake H."/>
        </authorList>
    </citation>
    <scope>NUCLEOTIDE SEQUENCE</scope>
</reference>
<evidence type="ECO:0000313" key="1">
    <source>
        <dbReference type="EMBL" id="GJU00440.1"/>
    </source>
</evidence>
<gene>
    <name evidence="1" type="ORF">Tco_1110778</name>
</gene>
<sequence>MKKEIEGPETLNFIDYDNIHNERALQELDKFYRVSFRHEDMNFSSQAWNRLFKIQEPVISEYVLEFLSIISFKDHVVELDVNDTYSGKEKVTLVDLFYLHIMDGGELVDVPCHAKIVNEILDDSDEEADADKARRAQEENEGSPRRCLNMILTNRLRVIG</sequence>
<accession>A0ABQ5IL89</accession>
<name>A0ABQ5IL89_9ASTR</name>
<proteinExistence type="predicted"/>
<evidence type="ECO:0000313" key="2">
    <source>
        <dbReference type="Proteomes" id="UP001151760"/>
    </source>
</evidence>